<dbReference type="GO" id="GO:0003677">
    <property type="term" value="F:DNA binding"/>
    <property type="evidence" value="ECO:0007669"/>
    <property type="project" value="TreeGrafter"/>
</dbReference>
<dbReference type="InterPro" id="IPR002081">
    <property type="entry name" value="Cryptochrome/DNA_photolyase_1"/>
</dbReference>
<dbReference type="InterPro" id="IPR036134">
    <property type="entry name" value="Crypto/Photolyase_FAD-like_sf"/>
</dbReference>
<dbReference type="RefSeq" id="WP_179242771.1">
    <property type="nucleotide sequence ID" value="NZ_CP058595.1"/>
</dbReference>
<dbReference type="PANTHER" id="PTHR11455:SF22">
    <property type="entry name" value="CRYPTOCHROME DASH"/>
    <property type="match status" value="1"/>
</dbReference>
<gene>
    <name evidence="9" type="ORF">HYG79_14430</name>
</gene>
<protein>
    <recommendedName>
        <fullName evidence="2 7">Cryptochrome DASH</fullName>
    </recommendedName>
</protein>
<evidence type="ECO:0000256" key="4">
    <source>
        <dbReference type="ARBA" id="ARBA00022827"/>
    </source>
</evidence>
<dbReference type="PANTHER" id="PTHR11455">
    <property type="entry name" value="CRYPTOCHROME"/>
    <property type="match status" value="1"/>
</dbReference>
<dbReference type="InterPro" id="IPR036155">
    <property type="entry name" value="Crypto/Photolyase_N_sf"/>
</dbReference>
<dbReference type="GO" id="GO:0003904">
    <property type="term" value="F:deoxyribodipyrimidine photo-lyase activity"/>
    <property type="evidence" value="ECO:0007669"/>
    <property type="project" value="TreeGrafter"/>
</dbReference>
<dbReference type="EMBL" id="CP058595">
    <property type="protein sequence ID" value="QLG46492.1"/>
    <property type="molecule type" value="Genomic_DNA"/>
</dbReference>
<feature type="domain" description="Photolyase/cryptochrome alpha/beta" evidence="8">
    <location>
        <begin position="1"/>
        <end position="134"/>
    </location>
</feature>
<feature type="binding site" evidence="6">
    <location>
        <begin position="242"/>
        <end position="246"/>
    </location>
    <ligand>
        <name>FAD</name>
        <dbReference type="ChEBI" id="CHEBI:57692"/>
    </ligand>
</feature>
<evidence type="ECO:0000256" key="6">
    <source>
        <dbReference type="PIRSR" id="PIRSR602081-1"/>
    </source>
</evidence>
<accession>A0A7H9AT23</accession>
<dbReference type="Proteomes" id="UP000509302">
    <property type="component" value="Chromosome"/>
</dbReference>
<dbReference type="InterPro" id="IPR014729">
    <property type="entry name" value="Rossmann-like_a/b/a_fold"/>
</dbReference>
<dbReference type="InterPro" id="IPR014133">
    <property type="entry name" value="Cry_DASH"/>
</dbReference>
<evidence type="ECO:0000256" key="2">
    <source>
        <dbReference type="ARBA" id="ARBA00017881"/>
    </source>
</evidence>
<name>A0A7H9AT23_9FLAO</name>
<proteinExistence type="inferred from homology"/>
<evidence type="ECO:0000256" key="5">
    <source>
        <dbReference type="ARBA" id="ARBA00022991"/>
    </source>
</evidence>
<evidence type="ECO:0000256" key="3">
    <source>
        <dbReference type="ARBA" id="ARBA00022630"/>
    </source>
</evidence>
<evidence type="ECO:0000256" key="7">
    <source>
        <dbReference type="RuleBase" id="RU367151"/>
    </source>
</evidence>
<dbReference type="PROSITE" id="PS51645">
    <property type="entry name" value="PHR_CRY_ALPHA_BETA"/>
    <property type="match status" value="1"/>
</dbReference>
<feature type="binding site" evidence="6">
    <location>
        <begin position="282"/>
        <end position="289"/>
    </location>
    <ligand>
        <name>FAD</name>
        <dbReference type="ChEBI" id="CHEBI:57692"/>
    </ligand>
</feature>
<dbReference type="Gene3D" id="1.25.40.80">
    <property type="match status" value="1"/>
</dbReference>
<evidence type="ECO:0000256" key="1">
    <source>
        <dbReference type="ARBA" id="ARBA00005862"/>
    </source>
</evidence>
<dbReference type="NCBIfam" id="TIGR02765">
    <property type="entry name" value="crypto_DASH"/>
    <property type="match status" value="1"/>
</dbReference>
<comment type="function">
    <text evidence="7">May have a photoreceptor function.</text>
</comment>
<dbReference type="InterPro" id="IPR005101">
    <property type="entry name" value="Cryptochr/Photolyase_FAD-bd"/>
</dbReference>
<feature type="binding site" evidence="6">
    <location>
        <begin position="379"/>
        <end position="381"/>
    </location>
    <ligand>
        <name>FAD</name>
        <dbReference type="ChEBI" id="CHEBI:57692"/>
    </ligand>
</feature>
<reference evidence="9 10" key="1">
    <citation type="journal article" date="2006" name="Int. J. Syst. Evol. Microbiol.">
        <title>Costertonia aggregata gen. nov., sp. nov., a mesophilic marine bacterium of the family Flavobacteriaceae, isolated from a mature biofilm.</title>
        <authorList>
            <person name="Kwon K.K."/>
            <person name="Lee Y.K."/>
            <person name="Lee H.K."/>
        </authorList>
    </citation>
    <scope>NUCLEOTIDE SEQUENCE [LARGE SCALE GENOMIC DNA]</scope>
    <source>
        <strain evidence="9 10">KCCM 42265</strain>
    </source>
</reference>
<feature type="binding site" evidence="6">
    <location>
        <position position="279"/>
    </location>
    <ligand>
        <name>FAD</name>
        <dbReference type="ChEBI" id="CHEBI:57692"/>
    </ligand>
</feature>
<comment type="cofactor">
    <cofactor evidence="6 7">
        <name>FAD</name>
        <dbReference type="ChEBI" id="CHEBI:57692"/>
    </cofactor>
    <text evidence="6 7">Binds 1 FAD per subunit.</text>
</comment>
<comment type="cofactor">
    <cofactor evidence="7">
        <name>(6R)-5,10-methylene-5,6,7,8-tetrahydrofolate</name>
        <dbReference type="ChEBI" id="CHEBI:15636"/>
    </cofactor>
    <text evidence="7">Binds 1 5,10-methenyltetrahydrofolate (MTHF) per subunit.</text>
</comment>
<evidence type="ECO:0000259" key="8">
    <source>
        <dbReference type="PROSITE" id="PS51645"/>
    </source>
</evidence>
<dbReference type="GO" id="GO:0071949">
    <property type="term" value="F:FAD binding"/>
    <property type="evidence" value="ECO:0007669"/>
    <property type="project" value="TreeGrafter"/>
</dbReference>
<dbReference type="InterPro" id="IPR006050">
    <property type="entry name" value="DNA_photolyase_N"/>
</dbReference>
<evidence type="ECO:0000313" key="9">
    <source>
        <dbReference type="EMBL" id="QLG46492.1"/>
    </source>
</evidence>
<dbReference type="Gene3D" id="1.10.579.10">
    <property type="entry name" value="DNA Cyclobutane Dipyrimidine Photolyase, subunit A, domain 3"/>
    <property type="match status" value="1"/>
</dbReference>
<keyword evidence="5 7" id="KW-0157">Chromophore</keyword>
<dbReference type="AlphaFoldDB" id="A0A7H9AT23"/>
<keyword evidence="4 6" id="KW-0274">FAD</keyword>
<keyword evidence="10" id="KW-1185">Reference proteome</keyword>
<sequence>MAILYWFKNDLRLHDNEALYRAVELGKKLLLCYCIDPKNYRQLDLGFRKSDKVRHQFLLQCLADLRSRLQRMGGNLLVVSGNPAIEITKLVNELKITDIYAEEEYAEEESELVEGVKNALPDFCQLNPFWGRTLYHKDDIPYAIDEIPLISKTYRIKTTKETEVRACFPAVKEIDFLKIADYGEIPDLESVVQENNKSEEIEPFVKGGETKALERLQHYFFETEQLTAYKWTRNRSLGMDYSSKFSPYLALGCLSPRYVYHEVKRYEEKTKKNYGTWWFVFELVWRDFFIFRHMRVGPKLYTKNGFKGKKVEFDNSKILFDRWCAGKTGIPFIDAHMRQLSQTGYMSNRGRVNCASFLIHDYKVDWRWGAAYFESKLIDYDVSVNWMNWHMQAFEIWYTNPVHQANKYNAQEYIRNWLPELAHLDNIAILIPWESDIESYPKPLEIYQKWQRSINTINKKKLKETAK</sequence>
<keyword evidence="3 6" id="KW-0285">Flavoprotein</keyword>
<dbReference type="Pfam" id="PF03441">
    <property type="entry name" value="FAD_binding_7"/>
    <property type="match status" value="1"/>
</dbReference>
<dbReference type="GO" id="GO:0000719">
    <property type="term" value="P:photoreactive repair"/>
    <property type="evidence" value="ECO:0007669"/>
    <property type="project" value="TreeGrafter"/>
</dbReference>
<dbReference type="PRINTS" id="PR00147">
    <property type="entry name" value="DNAPHOTLYASE"/>
</dbReference>
<evidence type="ECO:0000313" key="10">
    <source>
        <dbReference type="Proteomes" id="UP000509302"/>
    </source>
</evidence>
<dbReference type="KEGG" id="cagg:HYG79_14430"/>
<comment type="similarity">
    <text evidence="1 7">Belongs to the DNA photolyase class-1 family.</text>
</comment>
<organism evidence="9 10">
    <name type="scientific">Costertonia aggregata</name>
    <dbReference type="NCBI Taxonomy" id="343403"/>
    <lineage>
        <taxon>Bacteria</taxon>
        <taxon>Pseudomonadati</taxon>
        <taxon>Bacteroidota</taxon>
        <taxon>Flavobacteriia</taxon>
        <taxon>Flavobacteriales</taxon>
        <taxon>Flavobacteriaceae</taxon>
        <taxon>Costertonia</taxon>
    </lineage>
</organism>
<dbReference type="SUPFAM" id="SSF52425">
    <property type="entry name" value="Cryptochrome/photolyase, N-terminal domain"/>
    <property type="match status" value="1"/>
</dbReference>
<feature type="binding site" evidence="6">
    <location>
        <position position="229"/>
    </location>
    <ligand>
        <name>FAD</name>
        <dbReference type="ChEBI" id="CHEBI:57692"/>
    </ligand>
</feature>
<dbReference type="Pfam" id="PF00875">
    <property type="entry name" value="DNA_photolyase"/>
    <property type="match status" value="1"/>
</dbReference>
<dbReference type="SUPFAM" id="SSF48173">
    <property type="entry name" value="Cryptochrome/photolyase FAD-binding domain"/>
    <property type="match status" value="1"/>
</dbReference>
<dbReference type="Gene3D" id="3.40.50.620">
    <property type="entry name" value="HUPs"/>
    <property type="match status" value="1"/>
</dbReference>